<name>A0A8J3SXG5_9ACTN</name>
<keyword evidence="3" id="KW-1185">Reference proteome</keyword>
<gene>
    <name evidence="2" type="ORF">Pta02_25510</name>
</gene>
<feature type="region of interest" description="Disordered" evidence="1">
    <location>
        <begin position="115"/>
        <end position="142"/>
    </location>
</feature>
<dbReference type="Proteomes" id="UP000634476">
    <property type="component" value="Unassembled WGS sequence"/>
</dbReference>
<comment type="caution">
    <text evidence="2">The sequence shown here is derived from an EMBL/GenBank/DDBJ whole genome shotgun (WGS) entry which is preliminary data.</text>
</comment>
<accession>A0A8J3SXG5</accession>
<evidence type="ECO:0000256" key="1">
    <source>
        <dbReference type="SAM" id="MobiDB-lite"/>
    </source>
</evidence>
<dbReference type="EMBL" id="BOOK01000016">
    <property type="protein sequence ID" value="GII00543.1"/>
    <property type="molecule type" value="Genomic_DNA"/>
</dbReference>
<feature type="compositionally biased region" description="Gly residues" evidence="1">
    <location>
        <begin position="124"/>
        <end position="134"/>
    </location>
</feature>
<sequence>MALVSLAALAACGQAPKAEVASAGGPAASASPSASSQADGVKFAQCMREHGVDMPDPEPGGGPVRIQAKGDRNTLEKAHKACQKYAPTKLGKSLKDDPGAQKAMLQFVRCMRENGVDMPDPDFSGGGVRIGGPGLNPDSPQFKKAQAACEKYLPGMTGKRP</sequence>
<organism evidence="2 3">
    <name type="scientific">Planobispora takensis</name>
    <dbReference type="NCBI Taxonomy" id="1367882"/>
    <lineage>
        <taxon>Bacteria</taxon>
        <taxon>Bacillati</taxon>
        <taxon>Actinomycetota</taxon>
        <taxon>Actinomycetes</taxon>
        <taxon>Streptosporangiales</taxon>
        <taxon>Streptosporangiaceae</taxon>
        <taxon>Planobispora</taxon>
    </lineage>
</organism>
<feature type="region of interest" description="Disordered" evidence="1">
    <location>
        <begin position="20"/>
        <end position="40"/>
    </location>
</feature>
<feature type="compositionally biased region" description="Low complexity" evidence="1">
    <location>
        <begin position="21"/>
        <end position="36"/>
    </location>
</feature>
<proteinExistence type="predicted"/>
<protein>
    <submittedName>
        <fullName evidence="2">Uncharacterized protein</fullName>
    </submittedName>
</protein>
<evidence type="ECO:0000313" key="3">
    <source>
        <dbReference type="Proteomes" id="UP000634476"/>
    </source>
</evidence>
<evidence type="ECO:0000313" key="2">
    <source>
        <dbReference type="EMBL" id="GII00543.1"/>
    </source>
</evidence>
<reference evidence="2" key="1">
    <citation type="submission" date="2021-01" db="EMBL/GenBank/DDBJ databases">
        <title>Whole genome shotgun sequence of Planobispora takensis NBRC 109077.</title>
        <authorList>
            <person name="Komaki H."/>
            <person name="Tamura T."/>
        </authorList>
    </citation>
    <scope>NUCLEOTIDE SEQUENCE</scope>
    <source>
        <strain evidence="2">NBRC 109077</strain>
    </source>
</reference>
<dbReference type="AlphaFoldDB" id="A0A8J3SXG5"/>